<dbReference type="Gene3D" id="1.20.120.520">
    <property type="entry name" value="nmb1532 protein domain like"/>
    <property type="match status" value="1"/>
</dbReference>
<proteinExistence type="predicted"/>
<feature type="non-terminal residue" evidence="2">
    <location>
        <position position="75"/>
    </location>
</feature>
<feature type="domain" description="Hemerythrin-like" evidence="1">
    <location>
        <begin position="9"/>
        <end position="73"/>
    </location>
</feature>
<name>A0A382WVQ3_9ZZZZ</name>
<dbReference type="Pfam" id="PF01814">
    <property type="entry name" value="Hemerythrin"/>
    <property type="match status" value="1"/>
</dbReference>
<reference evidence="2" key="1">
    <citation type="submission" date="2018-05" db="EMBL/GenBank/DDBJ databases">
        <authorList>
            <person name="Lanie J.A."/>
            <person name="Ng W.-L."/>
            <person name="Kazmierczak K.M."/>
            <person name="Andrzejewski T.M."/>
            <person name="Davidsen T.M."/>
            <person name="Wayne K.J."/>
            <person name="Tettelin H."/>
            <person name="Glass J.I."/>
            <person name="Rusch D."/>
            <person name="Podicherti R."/>
            <person name="Tsui H.-C.T."/>
            <person name="Winkler M.E."/>
        </authorList>
    </citation>
    <scope>NUCLEOTIDE SEQUENCE</scope>
</reference>
<dbReference type="InterPro" id="IPR012312">
    <property type="entry name" value="Hemerythrin-like"/>
</dbReference>
<organism evidence="2">
    <name type="scientific">marine metagenome</name>
    <dbReference type="NCBI Taxonomy" id="408172"/>
    <lineage>
        <taxon>unclassified sequences</taxon>
        <taxon>metagenomes</taxon>
        <taxon>ecological metagenomes</taxon>
    </lineage>
</organism>
<dbReference type="AlphaFoldDB" id="A0A382WVQ3"/>
<evidence type="ECO:0000313" key="2">
    <source>
        <dbReference type="EMBL" id="SVD62996.1"/>
    </source>
</evidence>
<sequence>MIEKLPEGHIIKTMVQEHEQILGVLDDLTQVSNKLSDTDPVQGEKLMSKCNQLAVKLIMAEPHHKREEDVLFIEM</sequence>
<accession>A0A382WVQ3</accession>
<dbReference type="EMBL" id="UINC01162959">
    <property type="protein sequence ID" value="SVD62996.1"/>
    <property type="molecule type" value="Genomic_DNA"/>
</dbReference>
<evidence type="ECO:0000259" key="1">
    <source>
        <dbReference type="Pfam" id="PF01814"/>
    </source>
</evidence>
<protein>
    <recommendedName>
        <fullName evidence="1">Hemerythrin-like domain-containing protein</fullName>
    </recommendedName>
</protein>
<gene>
    <name evidence="2" type="ORF">METZ01_LOCUS415850</name>
</gene>